<dbReference type="EMBL" id="CAJVAF010000341">
    <property type="protein sequence ID" value="CAG7599164.1"/>
    <property type="molecule type" value="Genomic_DNA"/>
</dbReference>
<gene>
    <name evidence="1" type="ORF">MHYMCMPASI_01073</name>
</gene>
<evidence type="ECO:0000313" key="1">
    <source>
        <dbReference type="EMBL" id="CAG7599164.1"/>
    </source>
</evidence>
<evidence type="ECO:0000313" key="2">
    <source>
        <dbReference type="Proteomes" id="UP000837675"/>
    </source>
</evidence>
<sequence>MYQASLDGTNGFIISGITTGNGAGGCVASFDDINGDGINVCIYYWSKWR</sequence>
<comment type="caution">
    <text evidence="1">The sequence shown here is derived from an EMBL/GenBank/DDBJ whole genome shotgun (WGS) entry which is preliminary data.</text>
</comment>
<protein>
    <submittedName>
        <fullName evidence="1">FG-GAP repeat-containing protein</fullName>
    </submittedName>
</protein>
<name>A0A8S4C2Q3_9ACAR</name>
<accession>A0A8S4C2Q3</accession>
<dbReference type="AlphaFoldDB" id="A0A8S4C2Q3"/>
<reference evidence="1" key="1">
    <citation type="submission" date="2021-06" db="EMBL/GenBank/DDBJ databases">
        <authorList>
            <person name="Nardi T."/>
            <person name="Nardi T."/>
        </authorList>
    </citation>
    <scope>NUCLEOTIDE SEQUENCE</scope>
</reference>
<dbReference type="Proteomes" id="UP000837675">
    <property type="component" value="Unassembled WGS sequence"/>
</dbReference>
<organism evidence="1 2">
    <name type="scientific">Hyalomma marginatum</name>
    <dbReference type="NCBI Taxonomy" id="34627"/>
    <lineage>
        <taxon>Eukaryota</taxon>
        <taxon>Metazoa</taxon>
        <taxon>Ecdysozoa</taxon>
        <taxon>Arthropoda</taxon>
        <taxon>Chelicerata</taxon>
        <taxon>Arachnida</taxon>
        <taxon>Acari</taxon>
        <taxon>Parasitiformes</taxon>
        <taxon>Ixodida</taxon>
        <taxon>Ixodoidea</taxon>
        <taxon>Ixodidae</taxon>
        <taxon>Hyalomminae</taxon>
        <taxon>Hyalomma</taxon>
    </lineage>
</organism>
<keyword evidence="2" id="KW-1185">Reference proteome</keyword>
<proteinExistence type="predicted"/>